<dbReference type="SUPFAM" id="SSF50129">
    <property type="entry name" value="GroES-like"/>
    <property type="match status" value="1"/>
</dbReference>
<reference evidence="2 3" key="1">
    <citation type="journal article" date="2018" name="Int. J. Syst. Evol. Microbiol.">
        <title>Glycomyces paridis sp. nov., isolated from the medicinal plant Paris polyphylla.</title>
        <authorList>
            <person name="Fang X.M."/>
            <person name="Bai J.L."/>
            <person name="Su J."/>
            <person name="Zhao L.L."/>
            <person name="Liu H.Y."/>
            <person name="Ma B.P."/>
            <person name="Zhang Y.Q."/>
            <person name="Yu L.Y."/>
        </authorList>
    </citation>
    <scope>NUCLEOTIDE SEQUENCE [LARGE SCALE GENOMIC DNA]</scope>
    <source>
        <strain evidence="2 3">CPCC 204357</strain>
    </source>
</reference>
<feature type="domain" description="Enoyl reductase (ER)" evidence="1">
    <location>
        <begin position="69"/>
        <end position="363"/>
    </location>
</feature>
<dbReference type="InterPro" id="IPR013154">
    <property type="entry name" value="ADH-like_N"/>
</dbReference>
<keyword evidence="3" id="KW-1185">Reference proteome</keyword>
<dbReference type="InterPro" id="IPR020843">
    <property type="entry name" value="ER"/>
</dbReference>
<dbReference type="SMART" id="SM00829">
    <property type="entry name" value="PKS_ER"/>
    <property type="match status" value="1"/>
</dbReference>
<gene>
    <name evidence="2" type="ORF">E9998_20160</name>
</gene>
<dbReference type="Proteomes" id="UP000305792">
    <property type="component" value="Unassembled WGS sequence"/>
</dbReference>
<protein>
    <submittedName>
        <fullName evidence="2">NAD(P)-dependent alcohol dehydrogenase</fullName>
    </submittedName>
</protein>
<dbReference type="CDD" id="cd08267">
    <property type="entry name" value="MDR1"/>
    <property type="match status" value="1"/>
</dbReference>
<dbReference type="SUPFAM" id="SSF51735">
    <property type="entry name" value="NAD(P)-binding Rossmann-fold domains"/>
    <property type="match status" value="1"/>
</dbReference>
<comment type="caution">
    <text evidence="2">The sequence shown here is derived from an EMBL/GenBank/DDBJ whole genome shotgun (WGS) entry which is preliminary data.</text>
</comment>
<dbReference type="Gene3D" id="3.90.180.10">
    <property type="entry name" value="Medium-chain alcohol dehydrogenases, catalytic domain"/>
    <property type="match status" value="1"/>
</dbReference>
<accession>A0A4S8P8Y4</accession>
<evidence type="ECO:0000313" key="3">
    <source>
        <dbReference type="Proteomes" id="UP000305792"/>
    </source>
</evidence>
<organism evidence="2 3">
    <name type="scientific">Glycomyces paridis</name>
    <dbReference type="NCBI Taxonomy" id="2126555"/>
    <lineage>
        <taxon>Bacteria</taxon>
        <taxon>Bacillati</taxon>
        <taxon>Actinomycetota</taxon>
        <taxon>Actinomycetes</taxon>
        <taxon>Glycomycetales</taxon>
        <taxon>Glycomycetaceae</taxon>
        <taxon>Glycomyces</taxon>
    </lineage>
</organism>
<evidence type="ECO:0000259" key="1">
    <source>
        <dbReference type="SMART" id="SM00829"/>
    </source>
</evidence>
<dbReference type="Pfam" id="PF08240">
    <property type="entry name" value="ADH_N"/>
    <property type="match status" value="1"/>
</dbReference>
<dbReference type="Gene3D" id="3.40.50.720">
    <property type="entry name" value="NAD(P)-binding Rossmann-like Domain"/>
    <property type="match status" value="1"/>
</dbReference>
<dbReference type="GO" id="GO:0016491">
    <property type="term" value="F:oxidoreductase activity"/>
    <property type="evidence" value="ECO:0007669"/>
    <property type="project" value="InterPro"/>
</dbReference>
<dbReference type="InterPro" id="IPR011032">
    <property type="entry name" value="GroES-like_sf"/>
</dbReference>
<dbReference type="InterPro" id="IPR036291">
    <property type="entry name" value="NAD(P)-bd_dom_sf"/>
</dbReference>
<proteinExistence type="predicted"/>
<dbReference type="Pfam" id="PF13602">
    <property type="entry name" value="ADH_zinc_N_2"/>
    <property type="match status" value="1"/>
</dbReference>
<sequence>MKSLPEPSPATSMAPHAIARILGESSGFVTTASYRRRARPGRIEVRYPSPWSRPVSTPLMRAVRYDRYGPPEVMGVREIPRPVPGVGEGLVRVHATGVNAVEARVRAGGLRVLTGRGFPRPVGADFAGRIAEIGPGGDPGLVGRAVWGALDPLKSGATQEYLAVGADSYAEAPSGLDLVEAAALPTAGITAELMLDTVNLREGERALVVGASGGVGNAALQLAAARGAHVAAVCGCVNLDFCREWGAAEAYAHEDGLDADPFDAILDVHGTGLRSLRRRLRPGGRIVTVAAKGIGAVVASALTPGPRIAMVQTRTTRARLERLTELVERGELRPAVDRVYDMEGLPEAHAAIATGHSRGKRVIRVASEES</sequence>
<dbReference type="InterPro" id="IPR050700">
    <property type="entry name" value="YIM1/Zinc_Alcohol_DH_Fams"/>
</dbReference>
<name>A0A4S8P8Y4_9ACTN</name>
<dbReference type="PANTHER" id="PTHR11695">
    <property type="entry name" value="ALCOHOL DEHYDROGENASE RELATED"/>
    <property type="match status" value="1"/>
</dbReference>
<dbReference type="PANTHER" id="PTHR11695:SF294">
    <property type="entry name" value="RETICULON-4-INTERACTING PROTEIN 1, MITOCHONDRIAL"/>
    <property type="match status" value="1"/>
</dbReference>
<dbReference type="EMBL" id="STGX01000016">
    <property type="protein sequence ID" value="THV26045.1"/>
    <property type="molecule type" value="Genomic_DNA"/>
</dbReference>
<evidence type="ECO:0000313" key="2">
    <source>
        <dbReference type="EMBL" id="THV26045.1"/>
    </source>
</evidence>
<dbReference type="AlphaFoldDB" id="A0A4S8P8Y4"/>